<dbReference type="Gene3D" id="3.30.420.40">
    <property type="match status" value="2"/>
</dbReference>
<dbReference type="PANTHER" id="PTHR18964:SF146">
    <property type="entry name" value="POLYPHOSPHATE GLUCOKINASE"/>
    <property type="match status" value="1"/>
</dbReference>
<keyword evidence="2" id="KW-1185">Reference proteome</keyword>
<proteinExistence type="predicted"/>
<gene>
    <name evidence="1" type="ORF">BST99_00955</name>
</gene>
<dbReference type="OrthoDB" id="3572539at2"/>
<dbReference type="SUPFAM" id="SSF53067">
    <property type="entry name" value="Actin-like ATPase domain"/>
    <property type="match status" value="1"/>
</dbReference>
<keyword evidence="1" id="KW-0808">Transferase</keyword>
<sequence>MEVLGIDIGGTGMKGALVNAETGEMTTDRFRVQTPGSRGPQEMAGVVQEIIDHFNYSGPVGCGFPTIVKNGVCTSPGNLNPEWVGTNIEDLFSQHTGQQFTVVNDADAAGFASMEYGVGKGKKGFVLMITVGTGLGSGAFFNGELLPNFELGQMPYKDFKKIEDYAAASARERDGLSYEKWGKRFNKFLNYVELVVNPDYIIVGGGASKKWNQYSHMIQIQTPIVPAELKNNAGIIGAAASCVHMHRFEQ</sequence>
<evidence type="ECO:0000313" key="2">
    <source>
        <dbReference type="Proteomes" id="UP000239366"/>
    </source>
</evidence>
<name>A0A2S7T3L5_9FLAO</name>
<dbReference type="NCBIfam" id="NF045942">
    <property type="entry name" value="PolPhglucPhase"/>
    <property type="match status" value="1"/>
</dbReference>
<evidence type="ECO:0000313" key="1">
    <source>
        <dbReference type="EMBL" id="PQJ14510.1"/>
    </source>
</evidence>
<dbReference type="PANTHER" id="PTHR18964">
    <property type="entry name" value="ROK (REPRESSOR, ORF, KINASE) FAMILY"/>
    <property type="match status" value="1"/>
</dbReference>
<organism evidence="1 2">
    <name type="scientific">Aureicoccus marinus</name>
    <dbReference type="NCBI Taxonomy" id="754435"/>
    <lineage>
        <taxon>Bacteria</taxon>
        <taxon>Pseudomonadati</taxon>
        <taxon>Bacteroidota</taxon>
        <taxon>Flavobacteriia</taxon>
        <taxon>Flavobacteriales</taxon>
        <taxon>Flavobacteriaceae</taxon>
        <taxon>Aureicoccus</taxon>
    </lineage>
</organism>
<keyword evidence="1" id="KW-0418">Kinase</keyword>
<dbReference type="GO" id="GO:0016301">
    <property type="term" value="F:kinase activity"/>
    <property type="evidence" value="ECO:0007669"/>
    <property type="project" value="UniProtKB-KW"/>
</dbReference>
<accession>A0A2S7T3L5</accession>
<dbReference type="RefSeq" id="WP_105000141.1">
    <property type="nucleotide sequence ID" value="NZ_MQVX01000001.1"/>
</dbReference>
<dbReference type="CDD" id="cd24058">
    <property type="entry name" value="ASKHA_NBD_ROK_PPGK"/>
    <property type="match status" value="1"/>
</dbReference>
<dbReference type="Proteomes" id="UP000239366">
    <property type="component" value="Unassembled WGS sequence"/>
</dbReference>
<protein>
    <submittedName>
        <fullName evidence="1">Polyphosphate glucokinase</fullName>
    </submittedName>
</protein>
<dbReference type="Pfam" id="PF00480">
    <property type="entry name" value="ROK"/>
    <property type="match status" value="1"/>
</dbReference>
<reference evidence="2" key="1">
    <citation type="submission" date="2016-11" db="EMBL/GenBank/DDBJ databases">
        <title>Trade-off between light-utilization and light-protection in marine flavobacteria.</title>
        <authorList>
            <person name="Kumagai Y."/>
            <person name="Yoshizawa S."/>
            <person name="Kogure K."/>
        </authorList>
    </citation>
    <scope>NUCLEOTIDE SEQUENCE [LARGE SCALE GENOMIC DNA]</scope>
    <source>
        <strain evidence="2">SG-18</strain>
    </source>
</reference>
<dbReference type="InterPro" id="IPR000600">
    <property type="entry name" value="ROK"/>
</dbReference>
<dbReference type="EMBL" id="MQVX01000001">
    <property type="protein sequence ID" value="PQJ14510.1"/>
    <property type="molecule type" value="Genomic_DNA"/>
</dbReference>
<dbReference type="AlphaFoldDB" id="A0A2S7T3L5"/>
<dbReference type="InterPro" id="IPR043129">
    <property type="entry name" value="ATPase_NBD"/>
</dbReference>
<comment type="caution">
    <text evidence="1">The sequence shown here is derived from an EMBL/GenBank/DDBJ whole genome shotgun (WGS) entry which is preliminary data.</text>
</comment>